<dbReference type="Pfam" id="PF00697">
    <property type="entry name" value="PRAI"/>
    <property type="match status" value="1"/>
</dbReference>
<dbReference type="Gene3D" id="3.20.20.70">
    <property type="entry name" value="Aldolase class I"/>
    <property type="match status" value="1"/>
</dbReference>
<evidence type="ECO:0000256" key="2">
    <source>
        <dbReference type="ARBA" id="ARBA00007571"/>
    </source>
</evidence>
<evidence type="ECO:0000256" key="5">
    <source>
        <dbReference type="ARBA" id="ARBA00022822"/>
    </source>
</evidence>
<dbReference type="InterPro" id="IPR013785">
    <property type="entry name" value="Aldolase_TIM"/>
</dbReference>
<sequence>MSKLWIKICGITRKQDAIAAAELGADAVGLVFYKRSPRSVTLSQAGEIITGVSPNLKIVGLFVNPEHSVVSEVAESGLVDYLQFHGDESMDFCETFGLPYIKALRVRADRDITSAISNYSSANFILLDSFDKNLPGGTGESFDWSRAVAAKAIKGINLVVAGGLNSSNVRRAIEQVRPFGVDASSGIETEPGIKDRWKMQVFIEAARGAEIV</sequence>
<dbReference type="PANTHER" id="PTHR42894">
    <property type="entry name" value="N-(5'-PHOSPHORIBOSYL)ANTHRANILATE ISOMERASE"/>
    <property type="match status" value="1"/>
</dbReference>
<evidence type="ECO:0000313" key="9">
    <source>
        <dbReference type="EMBL" id="SUZ53040.1"/>
    </source>
</evidence>
<evidence type="ECO:0000256" key="3">
    <source>
        <dbReference type="ARBA" id="ARBA00012572"/>
    </source>
</evidence>
<dbReference type="HAMAP" id="MF_00135">
    <property type="entry name" value="PRAI"/>
    <property type="match status" value="1"/>
</dbReference>
<dbReference type="SUPFAM" id="SSF51366">
    <property type="entry name" value="Ribulose-phoshate binding barrel"/>
    <property type="match status" value="1"/>
</dbReference>
<dbReference type="EC" id="5.3.1.24" evidence="3"/>
<evidence type="ECO:0000259" key="8">
    <source>
        <dbReference type="Pfam" id="PF00697"/>
    </source>
</evidence>
<comment type="pathway">
    <text evidence="1">Amino-acid biosynthesis; L-tryptophan biosynthesis; L-tryptophan from chorismate: step 3/5.</text>
</comment>
<dbReference type="InterPro" id="IPR011060">
    <property type="entry name" value="RibuloseP-bd_barrel"/>
</dbReference>
<dbReference type="GO" id="GO:0000162">
    <property type="term" value="P:L-tryptophan biosynthetic process"/>
    <property type="evidence" value="ECO:0007669"/>
    <property type="project" value="UniProtKB-UniPathway"/>
</dbReference>
<evidence type="ECO:0000256" key="1">
    <source>
        <dbReference type="ARBA" id="ARBA00004664"/>
    </source>
</evidence>
<keyword evidence="5" id="KW-0822">Tryptophan biosynthesis</keyword>
<evidence type="ECO:0000256" key="6">
    <source>
        <dbReference type="ARBA" id="ARBA00023141"/>
    </source>
</evidence>
<dbReference type="NCBIfam" id="NF002298">
    <property type="entry name" value="PRK01222.1-4"/>
    <property type="match status" value="1"/>
</dbReference>
<name>A0A381NEM3_9ZZZZ</name>
<evidence type="ECO:0000256" key="7">
    <source>
        <dbReference type="ARBA" id="ARBA00023235"/>
    </source>
</evidence>
<dbReference type="UniPathway" id="UPA00035">
    <property type="reaction ID" value="UER00042"/>
</dbReference>
<proteinExistence type="inferred from homology"/>
<dbReference type="InterPro" id="IPR001240">
    <property type="entry name" value="PRAI_dom"/>
</dbReference>
<keyword evidence="6" id="KW-0057">Aromatic amino acid biosynthesis</keyword>
<feature type="domain" description="N-(5'phosphoribosyl) anthranilate isomerase (PRAI)" evidence="8">
    <location>
        <begin position="6"/>
        <end position="204"/>
    </location>
</feature>
<dbReference type="AlphaFoldDB" id="A0A381NEM3"/>
<protein>
    <recommendedName>
        <fullName evidence="3">phosphoribosylanthranilate isomerase</fullName>
        <ecNumber evidence="3">5.3.1.24</ecNumber>
    </recommendedName>
</protein>
<dbReference type="EMBL" id="UINC01000310">
    <property type="protein sequence ID" value="SUZ53040.1"/>
    <property type="molecule type" value="Genomic_DNA"/>
</dbReference>
<dbReference type="FunFam" id="3.20.20.70:FF:000075">
    <property type="entry name" value="Tryptophan biosynthesis protein TRP1"/>
    <property type="match status" value="1"/>
</dbReference>
<dbReference type="PANTHER" id="PTHR42894:SF1">
    <property type="entry name" value="N-(5'-PHOSPHORIBOSYL)ANTHRANILATE ISOMERASE"/>
    <property type="match status" value="1"/>
</dbReference>
<dbReference type="GO" id="GO:0004640">
    <property type="term" value="F:phosphoribosylanthranilate isomerase activity"/>
    <property type="evidence" value="ECO:0007669"/>
    <property type="project" value="UniProtKB-EC"/>
</dbReference>
<keyword evidence="4" id="KW-0028">Amino-acid biosynthesis</keyword>
<dbReference type="CDD" id="cd00405">
    <property type="entry name" value="PRAI"/>
    <property type="match status" value="1"/>
</dbReference>
<comment type="similarity">
    <text evidence="2">Belongs to the TrpF family.</text>
</comment>
<gene>
    <name evidence="9" type="ORF">METZ01_LOCUS5894</name>
</gene>
<keyword evidence="7" id="KW-0413">Isomerase</keyword>
<reference evidence="9" key="1">
    <citation type="submission" date="2018-05" db="EMBL/GenBank/DDBJ databases">
        <authorList>
            <person name="Lanie J.A."/>
            <person name="Ng W.-L."/>
            <person name="Kazmierczak K.M."/>
            <person name="Andrzejewski T.M."/>
            <person name="Davidsen T.M."/>
            <person name="Wayne K.J."/>
            <person name="Tettelin H."/>
            <person name="Glass J.I."/>
            <person name="Rusch D."/>
            <person name="Podicherti R."/>
            <person name="Tsui H.-C.T."/>
            <person name="Winkler M.E."/>
        </authorList>
    </citation>
    <scope>NUCLEOTIDE SEQUENCE</scope>
</reference>
<evidence type="ECO:0000256" key="4">
    <source>
        <dbReference type="ARBA" id="ARBA00022605"/>
    </source>
</evidence>
<accession>A0A381NEM3</accession>
<organism evidence="9">
    <name type="scientific">marine metagenome</name>
    <dbReference type="NCBI Taxonomy" id="408172"/>
    <lineage>
        <taxon>unclassified sequences</taxon>
        <taxon>metagenomes</taxon>
        <taxon>ecological metagenomes</taxon>
    </lineage>
</organism>
<dbReference type="InterPro" id="IPR044643">
    <property type="entry name" value="TrpF_fam"/>
</dbReference>